<name>A0A9P4XAM0_9HYPO</name>
<evidence type="ECO:0000313" key="2">
    <source>
        <dbReference type="Proteomes" id="UP000801864"/>
    </source>
</evidence>
<sequence>MATFSMQDFSCPANPELSFPRAAPANAREYEKPLGLLTALSCGSAVAVGNVRMATKHCDSREKYTVVAVALESM</sequence>
<evidence type="ECO:0000313" key="1">
    <source>
        <dbReference type="EMBL" id="KAF3066296.1"/>
    </source>
</evidence>
<proteinExistence type="predicted"/>
<dbReference type="AlphaFoldDB" id="A0A9P4XAM0"/>
<gene>
    <name evidence="1" type="ORF">CFAM422_009218</name>
</gene>
<accession>A0A9P4XAM0</accession>
<comment type="caution">
    <text evidence="1">The sequence shown here is derived from an EMBL/GenBank/DDBJ whole genome shotgun (WGS) entry which is preliminary data.</text>
</comment>
<reference evidence="1 2" key="1">
    <citation type="submission" date="2018-06" db="EMBL/GenBank/DDBJ databases">
        <title>Genome analysis of cellulolytic fungus Trichoderma lentiforme CFAM-422.</title>
        <authorList>
            <person name="Steindorff A.S."/>
            <person name="Formighieri E.F."/>
            <person name="Midorikawa G.E.O."/>
            <person name="Tamietti M.S."/>
            <person name="Ramos E.Z."/>
            <person name="Silva A.S."/>
            <person name="Bon E.P.S."/>
            <person name="Mendes T.D."/>
            <person name="Damaso M.C.T."/>
            <person name="Favaro L.C.L."/>
        </authorList>
    </citation>
    <scope>NUCLEOTIDE SEQUENCE [LARGE SCALE GENOMIC DNA]</scope>
    <source>
        <strain evidence="1 2">CFAM-422</strain>
    </source>
</reference>
<organism evidence="1 2">
    <name type="scientific">Trichoderma lentiforme</name>
    <dbReference type="NCBI Taxonomy" id="1567552"/>
    <lineage>
        <taxon>Eukaryota</taxon>
        <taxon>Fungi</taxon>
        <taxon>Dikarya</taxon>
        <taxon>Ascomycota</taxon>
        <taxon>Pezizomycotina</taxon>
        <taxon>Sordariomycetes</taxon>
        <taxon>Hypocreomycetidae</taxon>
        <taxon>Hypocreales</taxon>
        <taxon>Hypocreaceae</taxon>
        <taxon>Trichoderma</taxon>
    </lineage>
</organism>
<protein>
    <submittedName>
        <fullName evidence="1">Uncharacterized protein</fullName>
    </submittedName>
</protein>
<dbReference type="EMBL" id="QLNT01000017">
    <property type="protein sequence ID" value="KAF3066296.1"/>
    <property type="molecule type" value="Genomic_DNA"/>
</dbReference>
<dbReference type="Proteomes" id="UP000801864">
    <property type="component" value="Unassembled WGS sequence"/>
</dbReference>
<keyword evidence="2" id="KW-1185">Reference proteome</keyword>